<dbReference type="STRING" id="1293439.WH87_13540"/>
<protein>
    <recommendedName>
        <fullName evidence="1">diguanylate cyclase</fullName>
        <ecNumber evidence="1">2.7.7.65</ecNumber>
    </recommendedName>
</protein>
<evidence type="ECO:0000313" key="5">
    <source>
        <dbReference type="EMBL" id="KKC36658.1"/>
    </source>
</evidence>
<dbReference type="SUPFAM" id="SSF55073">
    <property type="entry name" value="Nucleotide cyclase"/>
    <property type="match status" value="1"/>
</dbReference>
<dbReference type="NCBIfam" id="TIGR00254">
    <property type="entry name" value="GGDEF"/>
    <property type="match status" value="1"/>
</dbReference>
<sequence>MFRWPSRFVLKRTATVTLIAAAMSISISTGIRVVLGIEADTVTVAVRIVLPFLIAIPLALIWFTHLERLEKSYRDLLKHTAELTRRASADPLTGVLNRRSFVEHFDLAQERGAAGFLLIADVDYLKSINDRFGHPAGDAAIMATAAALRETLGPQSLIARIGGDEFCAFLPTETAHDVAALNLRMNDIATREFQTRTGLDEEMSLTLGYQSCHRGLTFEAAIARADKMLYGSKRERGLKLVSAL</sequence>
<accession>A0A0F5Q778</accession>
<proteinExistence type="predicted"/>
<dbReference type="CDD" id="cd01949">
    <property type="entry name" value="GGDEF"/>
    <property type="match status" value="1"/>
</dbReference>
<dbReference type="AlphaFoldDB" id="A0A0F5Q778"/>
<feature type="domain" description="GGDEF" evidence="4">
    <location>
        <begin position="113"/>
        <end position="244"/>
    </location>
</feature>
<dbReference type="InterPro" id="IPR029787">
    <property type="entry name" value="Nucleotide_cyclase"/>
</dbReference>
<dbReference type="InterPro" id="IPR050469">
    <property type="entry name" value="Diguanylate_Cyclase"/>
</dbReference>
<dbReference type="InterPro" id="IPR043128">
    <property type="entry name" value="Rev_trsase/Diguanyl_cyclase"/>
</dbReference>
<comment type="catalytic activity">
    <reaction evidence="2">
        <text>2 GTP = 3',3'-c-di-GMP + 2 diphosphate</text>
        <dbReference type="Rhea" id="RHEA:24898"/>
        <dbReference type="ChEBI" id="CHEBI:33019"/>
        <dbReference type="ChEBI" id="CHEBI:37565"/>
        <dbReference type="ChEBI" id="CHEBI:58805"/>
        <dbReference type="EC" id="2.7.7.65"/>
    </reaction>
</comment>
<keyword evidence="3" id="KW-0472">Membrane</keyword>
<dbReference type="EMBL" id="LANJ01000020">
    <property type="protein sequence ID" value="KKC36658.1"/>
    <property type="molecule type" value="Genomic_DNA"/>
</dbReference>
<dbReference type="EC" id="2.7.7.65" evidence="1"/>
<evidence type="ECO:0000256" key="1">
    <source>
        <dbReference type="ARBA" id="ARBA00012528"/>
    </source>
</evidence>
<evidence type="ECO:0000256" key="3">
    <source>
        <dbReference type="SAM" id="Phobius"/>
    </source>
</evidence>
<dbReference type="SMART" id="SM00267">
    <property type="entry name" value="GGDEF"/>
    <property type="match status" value="1"/>
</dbReference>
<dbReference type="PANTHER" id="PTHR45138">
    <property type="entry name" value="REGULATORY COMPONENTS OF SENSORY TRANSDUCTION SYSTEM"/>
    <property type="match status" value="1"/>
</dbReference>
<dbReference type="PATRIC" id="fig|1293439.3.peg.2440"/>
<feature type="transmembrane region" description="Helical" evidence="3">
    <location>
        <begin position="44"/>
        <end position="64"/>
    </location>
</feature>
<keyword evidence="3" id="KW-1133">Transmembrane helix</keyword>
<name>A0A0F5Q778_9HYPH</name>
<dbReference type="GO" id="GO:0052621">
    <property type="term" value="F:diguanylate cyclase activity"/>
    <property type="evidence" value="ECO:0007669"/>
    <property type="project" value="UniProtKB-EC"/>
</dbReference>
<dbReference type="Proteomes" id="UP000033411">
    <property type="component" value="Unassembled WGS sequence"/>
</dbReference>
<evidence type="ECO:0000313" key="6">
    <source>
        <dbReference type="Proteomes" id="UP000033411"/>
    </source>
</evidence>
<dbReference type="PROSITE" id="PS50887">
    <property type="entry name" value="GGDEF"/>
    <property type="match status" value="1"/>
</dbReference>
<evidence type="ECO:0000256" key="2">
    <source>
        <dbReference type="ARBA" id="ARBA00034247"/>
    </source>
</evidence>
<dbReference type="InterPro" id="IPR000160">
    <property type="entry name" value="GGDEF_dom"/>
</dbReference>
<comment type="caution">
    <text evidence="5">The sequence shown here is derived from an EMBL/GenBank/DDBJ whole genome shotgun (WGS) entry which is preliminary data.</text>
</comment>
<reference evidence="5 6" key="1">
    <citation type="submission" date="2015-03" db="EMBL/GenBank/DDBJ databases">
        <authorList>
            <person name="Lepp D."/>
            <person name="Hassan Y.I."/>
            <person name="Li X.-Z."/>
            <person name="Zhou T."/>
        </authorList>
    </citation>
    <scope>NUCLEOTIDE SEQUENCE [LARGE SCALE GENOMIC DNA]</scope>
    <source>
        <strain evidence="5 6">E84</strain>
    </source>
</reference>
<evidence type="ECO:0000259" key="4">
    <source>
        <dbReference type="PROSITE" id="PS50887"/>
    </source>
</evidence>
<dbReference type="Pfam" id="PF00990">
    <property type="entry name" value="GGDEF"/>
    <property type="match status" value="1"/>
</dbReference>
<keyword evidence="6" id="KW-1185">Reference proteome</keyword>
<organism evidence="5 6">
    <name type="scientific">Devosia epidermidihirudinis</name>
    <dbReference type="NCBI Taxonomy" id="1293439"/>
    <lineage>
        <taxon>Bacteria</taxon>
        <taxon>Pseudomonadati</taxon>
        <taxon>Pseudomonadota</taxon>
        <taxon>Alphaproteobacteria</taxon>
        <taxon>Hyphomicrobiales</taxon>
        <taxon>Devosiaceae</taxon>
        <taxon>Devosia</taxon>
    </lineage>
</organism>
<dbReference type="PANTHER" id="PTHR45138:SF9">
    <property type="entry name" value="DIGUANYLATE CYCLASE DGCM-RELATED"/>
    <property type="match status" value="1"/>
</dbReference>
<dbReference type="Gene3D" id="3.30.70.270">
    <property type="match status" value="1"/>
</dbReference>
<keyword evidence="3" id="KW-0812">Transmembrane</keyword>
<gene>
    <name evidence="5" type="ORF">WH87_13540</name>
</gene>